<dbReference type="InterPro" id="IPR052350">
    <property type="entry name" value="Metallo-dep_Lactonases"/>
</dbReference>
<gene>
    <name evidence="3" type="ORF">G5S42_32065</name>
</gene>
<dbReference type="Pfam" id="PF04909">
    <property type="entry name" value="Amidohydro_2"/>
    <property type="match status" value="1"/>
</dbReference>
<comment type="similarity">
    <text evidence="1">Belongs to the metallo-dependent hydrolases superfamily.</text>
</comment>
<evidence type="ECO:0000259" key="2">
    <source>
        <dbReference type="Pfam" id="PF04909"/>
    </source>
</evidence>
<dbReference type="GO" id="GO:0016787">
    <property type="term" value="F:hydrolase activity"/>
    <property type="evidence" value="ECO:0007669"/>
    <property type="project" value="UniProtKB-KW"/>
</dbReference>
<dbReference type="Proteomes" id="UP000594380">
    <property type="component" value="Unassembled WGS sequence"/>
</dbReference>
<keyword evidence="3" id="KW-0378">Hydrolase</keyword>
<evidence type="ECO:0000313" key="3">
    <source>
        <dbReference type="EMBL" id="NUY04240.1"/>
    </source>
</evidence>
<organism evidence="3 4">
    <name type="scientific">Paraburkholderia youngii</name>
    <dbReference type="NCBI Taxonomy" id="2782701"/>
    <lineage>
        <taxon>Bacteria</taxon>
        <taxon>Pseudomonadati</taxon>
        <taxon>Pseudomonadota</taxon>
        <taxon>Betaproteobacteria</taxon>
        <taxon>Burkholderiales</taxon>
        <taxon>Burkholderiaceae</taxon>
        <taxon>Paraburkholderia</taxon>
    </lineage>
</organism>
<comment type="caution">
    <text evidence="3">The sequence shown here is derived from an EMBL/GenBank/DDBJ whole genome shotgun (WGS) entry which is preliminary data.</text>
</comment>
<dbReference type="InterPro" id="IPR032466">
    <property type="entry name" value="Metal_Hydrolase"/>
</dbReference>
<sequence length="163" mass="17996">MPSLNRAYLPTDLDAASDAGTVGAMIFVECDVDSPYSLDEIAWVNEQARLDPRIAAFVAHAPVEQGAGVLAHLEELSEFGRVRGVRRLIQSESDRNFCARRQFIAGVRELVRFGWTFDICIRHFQMESAIRLVDACPRVQFALDHIGKPNRSCAVPASSAAHA</sequence>
<dbReference type="EMBL" id="JAALDK010000002">
    <property type="protein sequence ID" value="NUY04240.1"/>
    <property type="molecule type" value="Genomic_DNA"/>
</dbReference>
<dbReference type="Gene3D" id="3.20.20.140">
    <property type="entry name" value="Metal-dependent hydrolases"/>
    <property type="match status" value="1"/>
</dbReference>
<feature type="domain" description="Amidohydrolase-related" evidence="2">
    <location>
        <begin position="40"/>
        <end position="150"/>
    </location>
</feature>
<dbReference type="AlphaFoldDB" id="A0A7Y6K4I9"/>
<evidence type="ECO:0000256" key="1">
    <source>
        <dbReference type="ARBA" id="ARBA00038310"/>
    </source>
</evidence>
<proteinExistence type="inferred from homology"/>
<dbReference type="InterPro" id="IPR006680">
    <property type="entry name" value="Amidohydro-rel"/>
</dbReference>
<reference evidence="3 4" key="1">
    <citation type="submission" date="2020-02" db="EMBL/GenBank/DDBJ databases">
        <title>Paraburkholderia simonii sp. nov. and Paraburkholderia youngii sp. nov. Brazilian and Mexican Mimosa-associated rhizobia.</title>
        <authorList>
            <person name="Mavima L."/>
            <person name="Beukes C.W."/>
            <person name="Chan W.Y."/>
            <person name="Palmer M."/>
            <person name="De Meyer S.E."/>
            <person name="James E.K."/>
            <person name="Venter S.N."/>
            <person name="Steenkamp E.T."/>
        </authorList>
    </citation>
    <scope>NUCLEOTIDE SEQUENCE [LARGE SCALE GENOMIC DNA]</scope>
    <source>
        <strain evidence="3 4">JPY169</strain>
    </source>
</reference>
<dbReference type="PANTHER" id="PTHR43569:SF2">
    <property type="entry name" value="AMIDOHYDROLASE-RELATED DOMAIN-CONTAINING PROTEIN"/>
    <property type="match status" value="1"/>
</dbReference>
<name>A0A7Y6K4I9_9BURK</name>
<protein>
    <submittedName>
        <fullName evidence="3">Amidohydrolase family protein</fullName>
    </submittedName>
</protein>
<dbReference type="PANTHER" id="PTHR43569">
    <property type="entry name" value="AMIDOHYDROLASE"/>
    <property type="match status" value="1"/>
</dbReference>
<evidence type="ECO:0000313" key="4">
    <source>
        <dbReference type="Proteomes" id="UP000594380"/>
    </source>
</evidence>
<accession>A0A7Y6K4I9</accession>
<dbReference type="SUPFAM" id="SSF51556">
    <property type="entry name" value="Metallo-dependent hydrolases"/>
    <property type="match status" value="1"/>
</dbReference>